<dbReference type="Proteomes" id="UP000177197">
    <property type="component" value="Unassembled WGS sequence"/>
</dbReference>
<dbReference type="SUPFAM" id="SSF53448">
    <property type="entry name" value="Nucleotide-diphospho-sugar transferases"/>
    <property type="match status" value="1"/>
</dbReference>
<name>A0A1F5CD41_9BACT</name>
<dbReference type="CDD" id="cd04179">
    <property type="entry name" value="DPM_DPG-synthase_like"/>
    <property type="match status" value="1"/>
</dbReference>
<sequence>MINNKKVSVIIPARNEEGCIGAVIRQIPRPLVDEIVVVDGASTDNTKKEAREAGARIIDQAGRGYGGGVQQGAAAATGDIFILMDSDGSHPPEYVPQLLAKVNEGYEYVMGSRYMAGARSDDDTFIRWTGNKVFTLLTNLFHGTGVTDSIYTYNAIPRDAFFKINAKSQGFEYCTEILVRAKKAGLRFAEVPVIEHARIAGDSKVNAFWHGLKILRMILRRYN</sequence>
<dbReference type="InterPro" id="IPR050256">
    <property type="entry name" value="Glycosyltransferase_2"/>
</dbReference>
<dbReference type="EMBL" id="MEYV01000001">
    <property type="protein sequence ID" value="OGD40777.1"/>
    <property type="molecule type" value="Genomic_DNA"/>
</dbReference>
<reference evidence="2 3" key="1">
    <citation type="journal article" date="2016" name="Nat. Commun.">
        <title>Thousands of microbial genomes shed light on interconnected biogeochemical processes in an aquifer system.</title>
        <authorList>
            <person name="Anantharaman K."/>
            <person name="Brown C.T."/>
            <person name="Hug L.A."/>
            <person name="Sharon I."/>
            <person name="Castelle C.J."/>
            <person name="Probst A.J."/>
            <person name="Thomas B.C."/>
            <person name="Singh A."/>
            <person name="Wilkins M.J."/>
            <person name="Karaoz U."/>
            <person name="Brodie E.L."/>
            <person name="Williams K.H."/>
            <person name="Hubbard S.S."/>
            <person name="Banfield J.F."/>
        </authorList>
    </citation>
    <scope>NUCLEOTIDE SEQUENCE [LARGE SCALE GENOMIC DNA]</scope>
</reference>
<evidence type="ECO:0000313" key="3">
    <source>
        <dbReference type="Proteomes" id="UP000177197"/>
    </source>
</evidence>
<accession>A0A1F5CD41</accession>
<organism evidence="2 3">
    <name type="scientific">Candidatus Azambacteria bacterium RIFCSPLOWO2_02_FULL_44_14</name>
    <dbReference type="NCBI Taxonomy" id="1797306"/>
    <lineage>
        <taxon>Bacteria</taxon>
        <taxon>Candidatus Azamiibacteriota</taxon>
    </lineage>
</organism>
<evidence type="ECO:0000259" key="1">
    <source>
        <dbReference type="Pfam" id="PF00535"/>
    </source>
</evidence>
<dbReference type="InterPro" id="IPR001173">
    <property type="entry name" value="Glyco_trans_2-like"/>
</dbReference>
<protein>
    <recommendedName>
        <fullName evidence="1">Glycosyltransferase 2-like domain-containing protein</fullName>
    </recommendedName>
</protein>
<proteinExistence type="predicted"/>
<dbReference type="AlphaFoldDB" id="A0A1F5CD41"/>
<dbReference type="PANTHER" id="PTHR48090:SF7">
    <property type="entry name" value="RFBJ PROTEIN"/>
    <property type="match status" value="1"/>
</dbReference>
<dbReference type="Gene3D" id="3.90.550.10">
    <property type="entry name" value="Spore Coat Polysaccharide Biosynthesis Protein SpsA, Chain A"/>
    <property type="match status" value="1"/>
</dbReference>
<dbReference type="InterPro" id="IPR029044">
    <property type="entry name" value="Nucleotide-diphossugar_trans"/>
</dbReference>
<evidence type="ECO:0000313" key="2">
    <source>
        <dbReference type="EMBL" id="OGD40777.1"/>
    </source>
</evidence>
<dbReference type="PANTHER" id="PTHR48090">
    <property type="entry name" value="UNDECAPRENYL-PHOSPHATE 4-DEOXY-4-FORMAMIDO-L-ARABINOSE TRANSFERASE-RELATED"/>
    <property type="match status" value="1"/>
</dbReference>
<gene>
    <name evidence="2" type="ORF">A3I30_01750</name>
</gene>
<dbReference type="Pfam" id="PF00535">
    <property type="entry name" value="Glycos_transf_2"/>
    <property type="match status" value="1"/>
</dbReference>
<feature type="domain" description="Glycosyltransferase 2-like" evidence="1">
    <location>
        <begin position="8"/>
        <end position="161"/>
    </location>
</feature>
<comment type="caution">
    <text evidence="2">The sequence shown here is derived from an EMBL/GenBank/DDBJ whole genome shotgun (WGS) entry which is preliminary data.</text>
</comment>